<dbReference type="InterPro" id="IPR001878">
    <property type="entry name" value="Znf_CCHC"/>
</dbReference>
<organism evidence="4 5">
    <name type="scientific">Stylosanthes scabra</name>
    <dbReference type="NCBI Taxonomy" id="79078"/>
    <lineage>
        <taxon>Eukaryota</taxon>
        <taxon>Viridiplantae</taxon>
        <taxon>Streptophyta</taxon>
        <taxon>Embryophyta</taxon>
        <taxon>Tracheophyta</taxon>
        <taxon>Spermatophyta</taxon>
        <taxon>Magnoliopsida</taxon>
        <taxon>eudicotyledons</taxon>
        <taxon>Gunneridae</taxon>
        <taxon>Pentapetalae</taxon>
        <taxon>rosids</taxon>
        <taxon>fabids</taxon>
        <taxon>Fabales</taxon>
        <taxon>Fabaceae</taxon>
        <taxon>Papilionoideae</taxon>
        <taxon>50 kb inversion clade</taxon>
        <taxon>dalbergioids sensu lato</taxon>
        <taxon>Dalbergieae</taxon>
        <taxon>Pterocarpus clade</taxon>
        <taxon>Stylosanthes</taxon>
    </lineage>
</organism>
<feature type="region of interest" description="Disordered" evidence="2">
    <location>
        <begin position="78"/>
        <end position="136"/>
    </location>
</feature>
<evidence type="ECO:0000259" key="3">
    <source>
        <dbReference type="PROSITE" id="PS50158"/>
    </source>
</evidence>
<keyword evidence="5" id="KW-1185">Reference proteome</keyword>
<keyword evidence="1" id="KW-0862">Zinc</keyword>
<evidence type="ECO:0000256" key="2">
    <source>
        <dbReference type="SAM" id="MobiDB-lite"/>
    </source>
</evidence>
<reference evidence="4 5" key="1">
    <citation type="journal article" date="2023" name="Plants (Basel)">
        <title>Bridging the Gap: Combining Genomics and Transcriptomics Approaches to Understand Stylosanthes scabra, an Orphan Legume from the Brazilian Caatinga.</title>
        <authorList>
            <person name="Ferreira-Neto J.R.C."/>
            <person name="da Silva M.D."/>
            <person name="Binneck E."/>
            <person name="de Melo N.F."/>
            <person name="da Silva R.H."/>
            <person name="de Melo A.L.T.M."/>
            <person name="Pandolfi V."/>
            <person name="Bustamante F.O."/>
            <person name="Brasileiro-Vidal A.C."/>
            <person name="Benko-Iseppon A.M."/>
        </authorList>
    </citation>
    <scope>NUCLEOTIDE SEQUENCE [LARGE SCALE GENOMIC DNA]</scope>
    <source>
        <tissue evidence="4">Leaves</tissue>
    </source>
</reference>
<keyword evidence="1" id="KW-0479">Metal-binding</keyword>
<keyword evidence="1" id="KW-0863">Zinc-finger</keyword>
<accession>A0ABU6Z5L8</accession>
<proteinExistence type="predicted"/>
<evidence type="ECO:0000313" key="5">
    <source>
        <dbReference type="Proteomes" id="UP001341840"/>
    </source>
</evidence>
<evidence type="ECO:0000256" key="1">
    <source>
        <dbReference type="PROSITE-ProRule" id="PRU00047"/>
    </source>
</evidence>
<dbReference type="SUPFAM" id="SSF57756">
    <property type="entry name" value="Retrovirus zinc finger-like domains"/>
    <property type="match status" value="1"/>
</dbReference>
<dbReference type="EMBL" id="JASCZI010271868">
    <property type="protein sequence ID" value="MED6216083.1"/>
    <property type="molecule type" value="Genomic_DNA"/>
</dbReference>
<comment type="caution">
    <text evidence="4">The sequence shown here is derived from an EMBL/GenBank/DDBJ whole genome shotgun (WGS) entry which is preliminary data.</text>
</comment>
<evidence type="ECO:0000313" key="4">
    <source>
        <dbReference type="EMBL" id="MED6216083.1"/>
    </source>
</evidence>
<gene>
    <name evidence="4" type="ORF">PIB30_004108</name>
</gene>
<name>A0ABU6Z5L8_9FABA</name>
<feature type="compositionally biased region" description="Polar residues" evidence="2">
    <location>
        <begin position="117"/>
        <end position="136"/>
    </location>
</feature>
<protein>
    <recommendedName>
        <fullName evidence="3">CCHC-type domain-containing protein</fullName>
    </recommendedName>
</protein>
<dbReference type="InterPro" id="IPR036875">
    <property type="entry name" value="Znf_CCHC_sf"/>
</dbReference>
<dbReference type="Proteomes" id="UP001341840">
    <property type="component" value="Unassembled WGS sequence"/>
</dbReference>
<sequence>MDSIRATYEHFIKPVNIEHYWTPTYCSMTLPPPIKRPAHRPKKKRRADVAVEKEMNANKVRKTFEVTCNKCGQNGHYYRTCKNPPLDPNWKPMTKKERRAAQGKSTTTTKKSKDTNSQHGNSSQGVNQNVEGQTSGSLGLQLAARMKQPIIRPQIAPTDTAMGANGVSAETIVSTSSGTAARLFKFMPTPGFKTPRQK</sequence>
<dbReference type="PROSITE" id="PS50158">
    <property type="entry name" value="ZF_CCHC"/>
    <property type="match status" value="1"/>
</dbReference>
<dbReference type="Gene3D" id="4.10.60.10">
    <property type="entry name" value="Zinc finger, CCHC-type"/>
    <property type="match status" value="1"/>
</dbReference>
<feature type="domain" description="CCHC-type" evidence="3">
    <location>
        <begin position="68"/>
        <end position="83"/>
    </location>
</feature>